<dbReference type="OrthoDB" id="9810174at2"/>
<gene>
    <name evidence="1" type="ORF">D3227_25745</name>
</gene>
<protein>
    <submittedName>
        <fullName evidence="1">Uncharacterized protein</fullName>
    </submittedName>
</protein>
<dbReference type="Proteomes" id="UP000272706">
    <property type="component" value="Unassembled WGS sequence"/>
</dbReference>
<comment type="caution">
    <text evidence="1">The sequence shown here is derived from an EMBL/GenBank/DDBJ whole genome shotgun (WGS) entry which is preliminary data.</text>
</comment>
<name>A0A3A5KEN1_9HYPH</name>
<sequence>MAHDLNIPAIADGQADSQWQTSNDGDAALGNALADIYTVDFSAGNVTLTSVQFRSAMTFVPSGLSATRALTVPAVKRALFFVHNTDASDSITVTRGATTVSVPAGRLGTFYTDGTANGLVGSVATTGVSGDVVGPASATDGAFAQYDGATGKLLKDGMSKATAAQVRSATTDKVLTSDLIESASALVTLTDGANISLDWDAGINRALTIGGNRTLDNPTNGQPGTWRTIIITQDGTGTRTLVYGNQYKFPGGTEPVLTTAAASVDVLNILCVTTSNFYVFVANDMKV</sequence>
<evidence type="ECO:0000313" key="2">
    <source>
        <dbReference type="Proteomes" id="UP000272706"/>
    </source>
</evidence>
<evidence type="ECO:0000313" key="1">
    <source>
        <dbReference type="EMBL" id="RJT32806.1"/>
    </source>
</evidence>
<proteinExistence type="predicted"/>
<accession>A0A3A5KEN1</accession>
<dbReference type="AlphaFoldDB" id="A0A3A5KEN1"/>
<reference evidence="1 2" key="1">
    <citation type="submission" date="2018-09" db="EMBL/GenBank/DDBJ databases">
        <title>Mesorhizobium carmichaelinearum sp. nov. isolated from Carmichaelinea spp. root nodules in New Zealand.</title>
        <authorList>
            <person name="De Meyer S.E."/>
        </authorList>
    </citation>
    <scope>NUCLEOTIDE SEQUENCE [LARGE SCALE GENOMIC DNA]</scope>
    <source>
        <strain evidence="1 2">ICMP19557</strain>
    </source>
</reference>
<keyword evidence="2" id="KW-1185">Reference proteome</keyword>
<dbReference type="EMBL" id="QZWZ01000024">
    <property type="protein sequence ID" value="RJT32806.1"/>
    <property type="molecule type" value="Genomic_DNA"/>
</dbReference>
<organism evidence="1 2">
    <name type="scientific">Mesorhizobium waimense</name>
    <dbReference type="NCBI Taxonomy" id="1300307"/>
    <lineage>
        <taxon>Bacteria</taxon>
        <taxon>Pseudomonadati</taxon>
        <taxon>Pseudomonadota</taxon>
        <taxon>Alphaproteobacteria</taxon>
        <taxon>Hyphomicrobiales</taxon>
        <taxon>Phyllobacteriaceae</taxon>
        <taxon>Mesorhizobium</taxon>
    </lineage>
</organism>
<dbReference type="RefSeq" id="WP_120017090.1">
    <property type="nucleotide sequence ID" value="NZ_QZWZ01000024.1"/>
</dbReference>